<feature type="topological domain" description="Extracellular" evidence="8">
    <location>
        <begin position="1"/>
        <end position="2"/>
    </location>
</feature>
<evidence type="ECO:0000256" key="7">
    <source>
        <dbReference type="ARBA" id="ARBA00023306"/>
    </source>
</evidence>
<comment type="similarity">
    <text evidence="8">Belongs to the EzrA family.</text>
</comment>
<dbReference type="GO" id="GO:0000921">
    <property type="term" value="P:septin ring assembly"/>
    <property type="evidence" value="ECO:0007669"/>
    <property type="project" value="InterPro"/>
</dbReference>
<evidence type="ECO:0000313" key="9">
    <source>
        <dbReference type="EMBL" id="PKR84317.1"/>
    </source>
</evidence>
<dbReference type="Proteomes" id="UP000233440">
    <property type="component" value="Unassembled WGS sequence"/>
</dbReference>
<dbReference type="OrthoDB" id="1654473at2"/>
<keyword evidence="8" id="KW-1003">Cell membrane</keyword>
<dbReference type="EMBL" id="PIQO01000011">
    <property type="protein sequence ID" value="PKR84317.1"/>
    <property type="molecule type" value="Genomic_DNA"/>
</dbReference>
<evidence type="ECO:0000256" key="5">
    <source>
        <dbReference type="ARBA" id="ARBA00023136"/>
    </source>
</evidence>
<sequence length="563" mass="66068">MYGIIGIIVLILVLLVISFIVRKKYYKEIDKLEAWKIDIMNRPVLEELGKVKQLNMTGQTEEKFERWRKSWDEIVTVRLPDVEDYLFDIEEYTDRFHFRKAKNEQAKIEGVLRDIEEKIEGILSELSELIGSEEKNKVEIEDVQKKYKSLKKHLLIHRHTYGNAIKKLEEQIEAVAADIQKFDELTTNGDYLEARELVIGLTAQMNNLEEKVEKLPNLLTEIGTLIPSQLNEIEEGYKEMVEQGFILDHLQLEKEVVQLRKTLTTFNNYLEQTELAKVEEGVLEIKEKMEILYDLLEKEVHAKHYIQQHQNNIISIFDKLKETNQKIKEETAIVLESYQLVEGEQHIPDNFEKELSQLTKRYELLEAKLLEENSAYTLLSEDLKEIKNLMEKIEKEQQEFTEHLQTLRKDELEARDKVQELKRKIAEMRRMISKSNVPGLPNDYQAILERAMEHVQDVFVSLNEKPLNMASVQQHLNNAVDDVEHLNAKTEDLIENVVLAERVIQYGNRYRARFPHVAKGLQQAEEAFRRFEYRAALEEAATALEEVEPGALKHIEEMLDEEE</sequence>
<keyword evidence="7 8" id="KW-0131">Cell cycle</keyword>
<dbReference type="InterPro" id="IPR010379">
    <property type="entry name" value="EzrA"/>
</dbReference>
<protein>
    <recommendedName>
        <fullName evidence="8">Septation ring formation regulator EzrA</fullName>
    </recommendedName>
</protein>
<evidence type="ECO:0000256" key="3">
    <source>
        <dbReference type="ARBA" id="ARBA00022989"/>
    </source>
</evidence>
<dbReference type="NCBIfam" id="NF003413">
    <property type="entry name" value="PRK04778.1-7"/>
    <property type="match status" value="1"/>
</dbReference>
<evidence type="ECO:0000256" key="1">
    <source>
        <dbReference type="ARBA" id="ARBA00022618"/>
    </source>
</evidence>
<keyword evidence="3 8" id="KW-1133">Transmembrane helix</keyword>
<dbReference type="RefSeq" id="WP_101354945.1">
    <property type="nucleotide sequence ID" value="NZ_PIQO01000011.1"/>
</dbReference>
<dbReference type="GO" id="GO:0005886">
    <property type="term" value="C:plasma membrane"/>
    <property type="evidence" value="ECO:0007669"/>
    <property type="project" value="UniProtKB-SubCell"/>
</dbReference>
<keyword evidence="10" id="KW-1185">Reference proteome</keyword>
<keyword evidence="2 8" id="KW-0812">Transmembrane</keyword>
<comment type="caution">
    <text evidence="9">The sequence shown here is derived from an EMBL/GenBank/DDBJ whole genome shotgun (WGS) entry which is preliminary data.</text>
</comment>
<evidence type="ECO:0000256" key="2">
    <source>
        <dbReference type="ARBA" id="ARBA00022692"/>
    </source>
</evidence>
<organism evidence="9 10">
    <name type="scientific">Heyndrickxia camelliae</name>
    <dbReference type="NCBI Taxonomy" id="1707093"/>
    <lineage>
        <taxon>Bacteria</taxon>
        <taxon>Bacillati</taxon>
        <taxon>Bacillota</taxon>
        <taxon>Bacilli</taxon>
        <taxon>Bacillales</taxon>
        <taxon>Bacillaceae</taxon>
        <taxon>Heyndrickxia</taxon>
    </lineage>
</organism>
<dbReference type="HAMAP" id="MF_00728">
    <property type="entry name" value="EzrA"/>
    <property type="match status" value="1"/>
</dbReference>
<keyword evidence="6 8" id="KW-0717">Septation</keyword>
<accession>A0A2N3LIA5</accession>
<evidence type="ECO:0000313" key="10">
    <source>
        <dbReference type="Proteomes" id="UP000233440"/>
    </source>
</evidence>
<comment type="subcellular location">
    <subcellularLocation>
        <location evidence="8">Cell membrane</location>
        <topology evidence="8">Single-pass membrane protein</topology>
    </subcellularLocation>
    <text evidence="8">Colocalized with FtsZ to the nascent septal site.</text>
</comment>
<proteinExistence type="inferred from homology"/>
<dbReference type="Pfam" id="PF06160">
    <property type="entry name" value="EzrA"/>
    <property type="match status" value="1"/>
</dbReference>
<keyword evidence="1 8" id="KW-0132">Cell division</keyword>
<evidence type="ECO:0000256" key="8">
    <source>
        <dbReference type="HAMAP-Rule" id="MF_00728"/>
    </source>
</evidence>
<evidence type="ECO:0000256" key="4">
    <source>
        <dbReference type="ARBA" id="ARBA00023054"/>
    </source>
</evidence>
<keyword evidence="5 8" id="KW-0472">Membrane</keyword>
<gene>
    <name evidence="8" type="primary">ezrA</name>
    <name evidence="9" type="ORF">CWO92_14560</name>
</gene>
<comment type="function">
    <text evidence="8">Negative regulator of FtsZ ring formation; modulates the frequency and position of FtsZ ring formation. Inhibits FtsZ ring formation at polar sites. Interacts either with FtsZ or with one of its binding partners to promote depolymerization.</text>
</comment>
<name>A0A2N3LIA5_9BACI</name>
<feature type="topological domain" description="Cytoplasmic" evidence="8">
    <location>
        <begin position="22"/>
        <end position="563"/>
    </location>
</feature>
<dbReference type="GO" id="GO:0005940">
    <property type="term" value="C:septin ring"/>
    <property type="evidence" value="ECO:0007669"/>
    <property type="project" value="InterPro"/>
</dbReference>
<reference evidence="9 10" key="1">
    <citation type="submission" date="2017-11" db="EMBL/GenBank/DDBJ databases">
        <title>Bacillus camelliae sp. nov., isolated from pu'er tea.</title>
        <authorList>
            <person name="Niu L."/>
        </authorList>
    </citation>
    <scope>NUCLEOTIDE SEQUENCE [LARGE SCALE GENOMIC DNA]</scope>
    <source>
        <strain evidence="9 10">7578-1</strain>
    </source>
</reference>
<feature type="coiled-coil region" evidence="8">
    <location>
        <begin position="355"/>
        <end position="431"/>
    </location>
</feature>
<dbReference type="AlphaFoldDB" id="A0A2N3LIA5"/>
<dbReference type="GO" id="GO:0000917">
    <property type="term" value="P:division septum assembly"/>
    <property type="evidence" value="ECO:0007669"/>
    <property type="project" value="UniProtKB-KW"/>
</dbReference>
<evidence type="ECO:0000256" key="6">
    <source>
        <dbReference type="ARBA" id="ARBA00023210"/>
    </source>
</evidence>
<feature type="coiled-coil region" evidence="8">
    <location>
        <begin position="165"/>
        <end position="211"/>
    </location>
</feature>
<feature type="coiled-coil region" evidence="8">
    <location>
        <begin position="469"/>
        <end position="496"/>
    </location>
</feature>
<keyword evidence="4 8" id="KW-0175">Coiled coil</keyword>